<feature type="non-terminal residue" evidence="2">
    <location>
        <position position="199"/>
    </location>
</feature>
<protein>
    <submittedName>
        <fullName evidence="2">Uncharacterized protein</fullName>
    </submittedName>
</protein>
<gene>
    <name evidence="2" type="ORF">X975_20304</name>
</gene>
<feature type="chain" id="PRO_5001831068" evidence="1">
    <location>
        <begin position="20"/>
        <end position="199"/>
    </location>
</feature>
<evidence type="ECO:0000313" key="2">
    <source>
        <dbReference type="EMBL" id="KFM82823.1"/>
    </source>
</evidence>
<sequence length="199" mass="22471">MLLFSVIFLFAVNAVFVSGSNSINDADEYLDEVLSVYVPWAVEKQNLKLYELQDFTHNAQERSSDGSVTNFKILYFYGNLTGLQSIYRKSCERPQWTASNITVACSVTLPLIEAKYEGRQQKVISTYNKARFIQHNFGLTASIADTQATVEITSSPHLNLPSVKRLQIKNVGKPTIKIITDGFTDNLASEMISEHFFRK</sequence>
<evidence type="ECO:0000313" key="3">
    <source>
        <dbReference type="Proteomes" id="UP000054359"/>
    </source>
</evidence>
<keyword evidence="1" id="KW-0732">Signal</keyword>
<name>A0A087UZN4_STEMI</name>
<organism evidence="2 3">
    <name type="scientific">Stegodyphus mimosarum</name>
    <name type="common">African social velvet spider</name>
    <dbReference type="NCBI Taxonomy" id="407821"/>
    <lineage>
        <taxon>Eukaryota</taxon>
        <taxon>Metazoa</taxon>
        <taxon>Ecdysozoa</taxon>
        <taxon>Arthropoda</taxon>
        <taxon>Chelicerata</taxon>
        <taxon>Arachnida</taxon>
        <taxon>Araneae</taxon>
        <taxon>Araneomorphae</taxon>
        <taxon>Entelegynae</taxon>
        <taxon>Eresoidea</taxon>
        <taxon>Eresidae</taxon>
        <taxon>Stegodyphus</taxon>
    </lineage>
</organism>
<accession>A0A087UZN4</accession>
<keyword evidence="3" id="KW-1185">Reference proteome</keyword>
<feature type="signal peptide" evidence="1">
    <location>
        <begin position="1"/>
        <end position="19"/>
    </location>
</feature>
<evidence type="ECO:0000256" key="1">
    <source>
        <dbReference type="SAM" id="SignalP"/>
    </source>
</evidence>
<proteinExistence type="predicted"/>
<dbReference type="EMBL" id="KK122496">
    <property type="protein sequence ID" value="KFM82823.1"/>
    <property type="molecule type" value="Genomic_DNA"/>
</dbReference>
<dbReference type="OrthoDB" id="6418357at2759"/>
<dbReference type="OMA" id="KSCERPQ"/>
<reference evidence="2 3" key="1">
    <citation type="submission" date="2013-11" db="EMBL/GenBank/DDBJ databases">
        <title>Genome sequencing of Stegodyphus mimosarum.</title>
        <authorList>
            <person name="Bechsgaard J."/>
        </authorList>
    </citation>
    <scope>NUCLEOTIDE SEQUENCE [LARGE SCALE GENOMIC DNA]</scope>
</reference>
<dbReference type="Proteomes" id="UP000054359">
    <property type="component" value="Unassembled WGS sequence"/>
</dbReference>
<dbReference type="AlphaFoldDB" id="A0A087UZN4"/>